<proteinExistence type="predicted"/>
<dbReference type="Gene3D" id="3.30.160.20">
    <property type="match status" value="2"/>
</dbReference>
<accession>A0A834YKG6</accession>
<dbReference type="SMART" id="SM00358">
    <property type="entry name" value="DSRM"/>
    <property type="match status" value="2"/>
</dbReference>
<evidence type="ECO:0000259" key="5">
    <source>
        <dbReference type="PROSITE" id="PS50137"/>
    </source>
</evidence>
<keyword evidence="2 3" id="KW-0694">RNA-binding</keyword>
<reference evidence="6 7" key="1">
    <citation type="submission" date="2020-04" db="EMBL/GenBank/DDBJ databases">
        <title>Plant Genome Project.</title>
        <authorList>
            <person name="Zhang R.-G."/>
        </authorList>
    </citation>
    <scope>NUCLEOTIDE SEQUENCE [LARGE SCALE GENOMIC DNA]</scope>
    <source>
        <strain evidence="6">YNK0</strain>
        <tissue evidence="6">Leaf</tissue>
    </source>
</reference>
<evidence type="ECO:0000313" key="6">
    <source>
        <dbReference type="EMBL" id="KAF8390012.1"/>
    </source>
</evidence>
<evidence type="ECO:0000256" key="2">
    <source>
        <dbReference type="ARBA" id="ARBA00022884"/>
    </source>
</evidence>
<evidence type="ECO:0000256" key="3">
    <source>
        <dbReference type="PROSITE-ProRule" id="PRU00266"/>
    </source>
</evidence>
<dbReference type="PROSITE" id="PS50137">
    <property type="entry name" value="DS_RBD"/>
    <property type="match status" value="2"/>
</dbReference>
<feature type="compositionally biased region" description="Basic residues" evidence="4">
    <location>
        <begin position="342"/>
        <end position="355"/>
    </location>
</feature>
<sequence>MSQATKLEQPAPSNPSLPEHLMYKNRLQEYAQRSSIPLPIYQTINEGFQHAPKFRSTVLVDGAAYKSINTYSQRKAAEQDAAKRALELISKKIKDEGCPLIREDSIFCKSILNEFAVKMNLEKPTYKTTQTEGLLPIFTSSLVFDGKPYTGGAGRNKKEAEQLAARAVIQSILSNSLSGTLLSQIIKSKIKLYAALHKVKDSGFAHDSNVLMGANPGNSSGNSSSKRKEMEVTLGTDKLLITACSDSPLGPLTNVPVIHPSLHEFKEPKKELLCETSSGPVGNVMLNQLSGGGSAGPIGWPSELVSDAHVVQPNQMQKEATLVQLSGASYNSQGTDVDTSFGRKRPRKNKKKQKKMQIDEQLQMATVPTNQAPSCSVAL</sequence>
<organism evidence="6 7">
    <name type="scientific">Tetracentron sinense</name>
    <name type="common">Spur-leaf</name>
    <dbReference type="NCBI Taxonomy" id="13715"/>
    <lineage>
        <taxon>Eukaryota</taxon>
        <taxon>Viridiplantae</taxon>
        <taxon>Streptophyta</taxon>
        <taxon>Embryophyta</taxon>
        <taxon>Tracheophyta</taxon>
        <taxon>Spermatophyta</taxon>
        <taxon>Magnoliopsida</taxon>
        <taxon>Trochodendrales</taxon>
        <taxon>Trochodendraceae</taxon>
        <taxon>Tetracentron</taxon>
    </lineage>
</organism>
<dbReference type="AlphaFoldDB" id="A0A834YKG6"/>
<dbReference type="PANTHER" id="PTHR46031">
    <property type="match status" value="1"/>
</dbReference>
<dbReference type="Proteomes" id="UP000655225">
    <property type="component" value="Unassembled WGS sequence"/>
</dbReference>
<evidence type="ECO:0000313" key="7">
    <source>
        <dbReference type="Proteomes" id="UP000655225"/>
    </source>
</evidence>
<keyword evidence="7" id="KW-1185">Reference proteome</keyword>
<evidence type="ECO:0000256" key="1">
    <source>
        <dbReference type="ARBA" id="ARBA00022737"/>
    </source>
</evidence>
<keyword evidence="1" id="KW-0677">Repeat</keyword>
<dbReference type="OMA" id="PGNDCES"/>
<evidence type="ECO:0000256" key="4">
    <source>
        <dbReference type="SAM" id="MobiDB-lite"/>
    </source>
</evidence>
<dbReference type="OrthoDB" id="5988181at2759"/>
<dbReference type="GO" id="GO:0003723">
    <property type="term" value="F:RNA binding"/>
    <property type="evidence" value="ECO:0007669"/>
    <property type="project" value="UniProtKB-UniRule"/>
</dbReference>
<dbReference type="EMBL" id="JABCRI010000018">
    <property type="protein sequence ID" value="KAF8390012.1"/>
    <property type="molecule type" value="Genomic_DNA"/>
</dbReference>
<comment type="caution">
    <text evidence="6">The sequence shown here is derived from an EMBL/GenBank/DDBJ whole genome shotgun (WGS) entry which is preliminary data.</text>
</comment>
<dbReference type="InterPro" id="IPR014720">
    <property type="entry name" value="dsRBD_dom"/>
</dbReference>
<dbReference type="SUPFAM" id="SSF54768">
    <property type="entry name" value="dsRNA-binding domain-like"/>
    <property type="match status" value="2"/>
</dbReference>
<protein>
    <recommendedName>
        <fullName evidence="5">DRBM domain-containing protein</fullName>
    </recommendedName>
</protein>
<feature type="domain" description="DRBM" evidence="5">
    <location>
        <begin position="107"/>
        <end position="174"/>
    </location>
</feature>
<dbReference type="FunFam" id="3.30.160.20:FF:000071">
    <property type="entry name" value="Double-stranded RNA-binding protein 4"/>
    <property type="match status" value="1"/>
</dbReference>
<feature type="domain" description="DRBM" evidence="5">
    <location>
        <begin position="22"/>
        <end position="91"/>
    </location>
</feature>
<dbReference type="PANTHER" id="PTHR46031:SF37">
    <property type="entry name" value="DRBM DOMAIN-CONTAINING PROTEIN"/>
    <property type="match status" value="1"/>
</dbReference>
<name>A0A834YKG6_TETSI</name>
<dbReference type="CDD" id="cd10845">
    <property type="entry name" value="DSRM_RNAse_III_family"/>
    <property type="match status" value="1"/>
</dbReference>
<gene>
    <name evidence="6" type="ORF">HHK36_024533</name>
</gene>
<feature type="region of interest" description="Disordered" evidence="4">
    <location>
        <begin position="331"/>
        <end position="358"/>
    </location>
</feature>
<dbReference type="Pfam" id="PF00035">
    <property type="entry name" value="dsrm"/>
    <property type="match status" value="2"/>
</dbReference>